<keyword evidence="4 8" id="KW-1133">Transmembrane helix</keyword>
<accession>A0ABN2WHL5</accession>
<evidence type="ECO:0000256" key="8">
    <source>
        <dbReference type="SAM" id="Phobius"/>
    </source>
</evidence>
<sequence length="625" mass="63758">MTEAHGAQEHGRGPSGTADGLRTRAVPSSDGEAGTAPTGGALPAEAPTGGGETGTAPTSGRPAVPSRPPLGGETGTAPSRGRRPGRSSRAEAVTVPAGPHAGAGSPAGPGGGSGAPIGSQQRRAQVRSLLVRSTGPRSSASAARAAQRIARRAVTKIVDDSAPSTNPIPIVAVLRGTPYSAPVEAAAKSEDEARQILDLAGDLGAIMMRAGSGTQDVQVSVIAVCTSLGLSTAEVDLTSNSLTVHYMDPEGRLLTVMRVNREESLHFAKLSAVHTLVTDLVDGKLGYQEARDRLDAIRRQKRPYPEWLVYTAWGALVAGFVALVGGSWVSSLLGFVITIANMRFGEILSRTRMPYFFIVVFQAMAITLIAMAANTLHLISTPQFLVASGIVLLLPTMGLVSAVQDALTDFPLTASGRVIQVALSFTAIVTGIAAGISIGNAVGLRTIEVTLPSTGTQFLTTLVSLFAALLVAAGGAIGMQASKRLLLPTSLIGLVGFGVMVLCLVAGLDGMVTSFLASTVVGILARPTALRLGAPATVVLIPGIYPLLSGLSIFTAAYTIVQPAEGVNLSDGLSSLFSAIATNAALAVGGVFGGFLATALPYGKAGKRLRNLRGKGKQAAAEADS</sequence>
<evidence type="ECO:0000256" key="3">
    <source>
        <dbReference type="ARBA" id="ARBA00022692"/>
    </source>
</evidence>
<keyword evidence="5 8" id="KW-0472">Membrane</keyword>
<feature type="transmembrane region" description="Helical" evidence="8">
    <location>
        <begin position="384"/>
        <end position="406"/>
    </location>
</feature>
<dbReference type="PANTHER" id="PTHR34390">
    <property type="entry name" value="UPF0442 PROTEIN YJJB-RELATED"/>
    <property type="match status" value="1"/>
</dbReference>
<feature type="transmembrane region" description="Helical" evidence="8">
    <location>
        <begin position="458"/>
        <end position="478"/>
    </location>
</feature>
<dbReference type="InterPro" id="IPR024528">
    <property type="entry name" value="ThrE_2"/>
</dbReference>
<dbReference type="Pfam" id="PF12821">
    <property type="entry name" value="ThrE_2"/>
    <property type="match status" value="1"/>
</dbReference>
<dbReference type="Pfam" id="PF06738">
    <property type="entry name" value="ThrE"/>
    <property type="match status" value="1"/>
</dbReference>
<feature type="compositionally biased region" description="Gly residues" evidence="7">
    <location>
        <begin position="105"/>
        <end position="115"/>
    </location>
</feature>
<reference evidence="11 12" key="1">
    <citation type="journal article" date="2019" name="Int. J. Syst. Evol. Microbiol.">
        <title>The Global Catalogue of Microorganisms (GCM) 10K type strain sequencing project: providing services to taxonomists for standard genome sequencing and annotation.</title>
        <authorList>
            <consortium name="The Broad Institute Genomics Platform"/>
            <consortium name="The Broad Institute Genome Sequencing Center for Infectious Disease"/>
            <person name="Wu L."/>
            <person name="Ma J."/>
        </authorList>
    </citation>
    <scope>NUCLEOTIDE SEQUENCE [LARGE SCALE GENOMIC DNA]</scope>
    <source>
        <strain evidence="11 12">JCM 15900</strain>
    </source>
</reference>
<feature type="region of interest" description="Disordered" evidence="7">
    <location>
        <begin position="1"/>
        <end position="146"/>
    </location>
</feature>
<protein>
    <recommendedName>
        <fullName evidence="13">Threonine/serine exporter family protein</fullName>
    </recommendedName>
</protein>
<feature type="transmembrane region" description="Helical" evidence="8">
    <location>
        <begin position="580"/>
        <end position="603"/>
    </location>
</feature>
<comment type="caution">
    <text evidence="11">The sequence shown here is derived from an EMBL/GenBank/DDBJ whole genome shotgun (WGS) entry which is preliminary data.</text>
</comment>
<evidence type="ECO:0000256" key="4">
    <source>
        <dbReference type="ARBA" id="ARBA00022989"/>
    </source>
</evidence>
<feature type="transmembrane region" description="Helical" evidence="8">
    <location>
        <begin position="539"/>
        <end position="560"/>
    </location>
</feature>
<feature type="transmembrane region" description="Helical" evidence="8">
    <location>
        <begin position="514"/>
        <end position="532"/>
    </location>
</feature>
<evidence type="ECO:0008006" key="13">
    <source>
        <dbReference type="Google" id="ProtNLM"/>
    </source>
</evidence>
<evidence type="ECO:0000256" key="6">
    <source>
        <dbReference type="ARBA" id="ARBA00034125"/>
    </source>
</evidence>
<evidence type="ECO:0000256" key="1">
    <source>
        <dbReference type="ARBA" id="ARBA00004651"/>
    </source>
</evidence>
<feature type="transmembrane region" description="Helical" evidence="8">
    <location>
        <begin position="352"/>
        <end position="372"/>
    </location>
</feature>
<dbReference type="RefSeq" id="WP_344335895.1">
    <property type="nucleotide sequence ID" value="NZ_BAAAPZ010000003.1"/>
</dbReference>
<feature type="domain" description="Threonine/serine exporter-like N-terminal" evidence="9">
    <location>
        <begin position="199"/>
        <end position="438"/>
    </location>
</feature>
<organism evidence="11 12">
    <name type="scientific">Brevibacterium salitolerans</name>
    <dbReference type="NCBI Taxonomy" id="1403566"/>
    <lineage>
        <taxon>Bacteria</taxon>
        <taxon>Bacillati</taxon>
        <taxon>Actinomycetota</taxon>
        <taxon>Actinomycetes</taxon>
        <taxon>Micrococcales</taxon>
        <taxon>Brevibacteriaceae</taxon>
        <taxon>Brevibacterium</taxon>
    </lineage>
</organism>
<feature type="compositionally biased region" description="Low complexity" evidence="7">
    <location>
        <begin position="137"/>
        <end position="146"/>
    </location>
</feature>
<comment type="subcellular location">
    <subcellularLocation>
        <location evidence="1">Cell membrane</location>
        <topology evidence="1">Multi-pass membrane protein</topology>
    </subcellularLocation>
</comment>
<gene>
    <name evidence="11" type="ORF">GCM10009823_10520</name>
</gene>
<dbReference type="InterPro" id="IPR050539">
    <property type="entry name" value="ThrE_Dicarb/AminoAcid_Exp"/>
</dbReference>
<evidence type="ECO:0000259" key="10">
    <source>
        <dbReference type="Pfam" id="PF12821"/>
    </source>
</evidence>
<evidence type="ECO:0000256" key="7">
    <source>
        <dbReference type="SAM" id="MobiDB-lite"/>
    </source>
</evidence>
<dbReference type="EMBL" id="BAAAPZ010000003">
    <property type="protein sequence ID" value="GAA2092659.1"/>
    <property type="molecule type" value="Genomic_DNA"/>
</dbReference>
<evidence type="ECO:0000256" key="5">
    <source>
        <dbReference type="ARBA" id="ARBA00023136"/>
    </source>
</evidence>
<dbReference type="PANTHER" id="PTHR34390:SF2">
    <property type="entry name" value="SUCCINATE TRANSPORTER SUBUNIT YJJP-RELATED"/>
    <property type="match status" value="1"/>
</dbReference>
<comment type="similarity">
    <text evidence="6">Belongs to the ThrE exporter (TC 2.A.79) family.</text>
</comment>
<feature type="transmembrane region" description="Helical" evidence="8">
    <location>
        <begin position="307"/>
        <end position="340"/>
    </location>
</feature>
<proteinExistence type="inferred from homology"/>
<evidence type="ECO:0000256" key="2">
    <source>
        <dbReference type="ARBA" id="ARBA00022475"/>
    </source>
</evidence>
<name>A0ABN2WHL5_9MICO</name>
<feature type="compositionally biased region" description="Low complexity" evidence="7">
    <location>
        <begin position="31"/>
        <end position="47"/>
    </location>
</feature>
<feature type="compositionally biased region" description="Basic and acidic residues" evidence="7">
    <location>
        <begin position="1"/>
        <end position="12"/>
    </location>
</feature>
<evidence type="ECO:0000313" key="12">
    <source>
        <dbReference type="Proteomes" id="UP001500984"/>
    </source>
</evidence>
<keyword evidence="2" id="KW-1003">Cell membrane</keyword>
<feature type="domain" description="Threonine/Serine exporter ThrE" evidence="10">
    <location>
        <begin position="465"/>
        <end position="592"/>
    </location>
</feature>
<feature type="transmembrane region" description="Helical" evidence="8">
    <location>
        <begin position="418"/>
        <end position="438"/>
    </location>
</feature>
<keyword evidence="3 8" id="KW-0812">Transmembrane</keyword>
<evidence type="ECO:0000313" key="11">
    <source>
        <dbReference type="EMBL" id="GAA2092659.1"/>
    </source>
</evidence>
<dbReference type="InterPro" id="IPR010619">
    <property type="entry name" value="ThrE-like_N"/>
</dbReference>
<dbReference type="Proteomes" id="UP001500984">
    <property type="component" value="Unassembled WGS sequence"/>
</dbReference>
<evidence type="ECO:0000259" key="9">
    <source>
        <dbReference type="Pfam" id="PF06738"/>
    </source>
</evidence>
<keyword evidence="12" id="KW-1185">Reference proteome</keyword>